<dbReference type="InterPro" id="IPR036864">
    <property type="entry name" value="Zn2-C6_fun-type_DNA-bd_sf"/>
</dbReference>
<name>A0A0C3L8Q7_9AGAM</name>
<dbReference type="GO" id="GO:0000978">
    <property type="term" value="F:RNA polymerase II cis-regulatory region sequence-specific DNA binding"/>
    <property type="evidence" value="ECO:0007669"/>
    <property type="project" value="TreeGrafter"/>
</dbReference>
<dbReference type="Proteomes" id="UP000054248">
    <property type="component" value="Unassembled WGS sequence"/>
</dbReference>
<dbReference type="SUPFAM" id="SSF57701">
    <property type="entry name" value="Zn2/Cys6 DNA-binding domain"/>
    <property type="match status" value="1"/>
</dbReference>
<reference evidence="10" key="2">
    <citation type="submission" date="2015-01" db="EMBL/GenBank/DDBJ databases">
        <title>Evolutionary Origins and Diversification of the Mycorrhizal Mutualists.</title>
        <authorList>
            <consortium name="DOE Joint Genome Institute"/>
            <consortium name="Mycorrhizal Genomics Consortium"/>
            <person name="Kohler A."/>
            <person name="Kuo A."/>
            <person name="Nagy L.G."/>
            <person name="Floudas D."/>
            <person name="Copeland A."/>
            <person name="Barry K.W."/>
            <person name="Cichocki N."/>
            <person name="Veneault-Fourrey C."/>
            <person name="LaButti K."/>
            <person name="Lindquist E.A."/>
            <person name="Lipzen A."/>
            <person name="Lundell T."/>
            <person name="Morin E."/>
            <person name="Murat C."/>
            <person name="Riley R."/>
            <person name="Ohm R."/>
            <person name="Sun H."/>
            <person name="Tunlid A."/>
            <person name="Henrissat B."/>
            <person name="Grigoriev I.V."/>
            <person name="Hibbett D.S."/>
            <person name="Martin F."/>
        </authorList>
    </citation>
    <scope>NUCLEOTIDE SEQUENCE [LARGE SCALE GENOMIC DNA]</scope>
    <source>
        <strain evidence="10">MUT 4182</strain>
    </source>
</reference>
<dbReference type="PANTHER" id="PTHR31944:SF131">
    <property type="entry name" value="HEME-RESPONSIVE ZINC FINGER TRANSCRIPTION FACTOR HAP1"/>
    <property type="match status" value="1"/>
</dbReference>
<keyword evidence="4" id="KW-0238">DNA-binding</keyword>
<dbReference type="SMART" id="SM00066">
    <property type="entry name" value="GAL4"/>
    <property type="match status" value="1"/>
</dbReference>
<dbReference type="InterPro" id="IPR051430">
    <property type="entry name" value="Fungal_TF_Env_Response"/>
</dbReference>
<reference evidence="9 10" key="1">
    <citation type="submission" date="2014-04" db="EMBL/GenBank/DDBJ databases">
        <authorList>
            <consortium name="DOE Joint Genome Institute"/>
            <person name="Kuo A."/>
            <person name="Girlanda M."/>
            <person name="Perotto S."/>
            <person name="Kohler A."/>
            <person name="Nagy L.G."/>
            <person name="Floudas D."/>
            <person name="Copeland A."/>
            <person name="Barry K.W."/>
            <person name="Cichocki N."/>
            <person name="Veneault-Fourrey C."/>
            <person name="LaButti K."/>
            <person name="Lindquist E.A."/>
            <person name="Lipzen A."/>
            <person name="Lundell T."/>
            <person name="Morin E."/>
            <person name="Murat C."/>
            <person name="Sun H."/>
            <person name="Tunlid A."/>
            <person name="Henrissat B."/>
            <person name="Grigoriev I.V."/>
            <person name="Hibbett D.S."/>
            <person name="Martin F."/>
            <person name="Nordberg H.P."/>
            <person name="Cantor M.N."/>
            <person name="Hua S.X."/>
        </authorList>
    </citation>
    <scope>NUCLEOTIDE SEQUENCE [LARGE SCALE GENOMIC DNA]</scope>
    <source>
        <strain evidence="9 10">MUT 4182</strain>
    </source>
</reference>
<evidence type="ECO:0000256" key="4">
    <source>
        <dbReference type="ARBA" id="ARBA00023125"/>
    </source>
</evidence>
<dbReference type="PROSITE" id="PS50048">
    <property type="entry name" value="ZN2_CY6_FUNGAL_2"/>
    <property type="match status" value="1"/>
</dbReference>
<evidence type="ECO:0000313" key="10">
    <source>
        <dbReference type="Proteomes" id="UP000054248"/>
    </source>
</evidence>
<evidence type="ECO:0000256" key="3">
    <source>
        <dbReference type="ARBA" id="ARBA00023015"/>
    </source>
</evidence>
<evidence type="ECO:0000256" key="2">
    <source>
        <dbReference type="ARBA" id="ARBA00022833"/>
    </source>
</evidence>
<protein>
    <recommendedName>
        <fullName evidence="8">Zn(2)-C6 fungal-type domain-containing protein</fullName>
    </recommendedName>
</protein>
<accession>A0A0C3L8Q7</accession>
<dbReference type="EMBL" id="KN822974">
    <property type="protein sequence ID" value="KIO30223.1"/>
    <property type="molecule type" value="Genomic_DNA"/>
</dbReference>
<gene>
    <name evidence="9" type="ORF">M407DRAFT_69430</name>
</gene>
<dbReference type="AlphaFoldDB" id="A0A0C3L8Q7"/>
<sequence>MPSSTFTSPVIAPASLSIQTSSTHGTKRQSPSSPTQQDTASSGGQRPTKRSRKAINCEPCRASKLKCDRGRPCSGCILRGTISLCYADGGPIHPSDDKDSEYA</sequence>
<feature type="region of interest" description="Disordered" evidence="7">
    <location>
        <begin position="1"/>
        <end position="54"/>
    </location>
</feature>
<feature type="domain" description="Zn(2)-C6 fungal-type" evidence="8">
    <location>
        <begin position="56"/>
        <end position="85"/>
    </location>
</feature>
<feature type="compositionally biased region" description="Polar residues" evidence="7">
    <location>
        <begin position="16"/>
        <end position="45"/>
    </location>
</feature>
<evidence type="ECO:0000256" key="7">
    <source>
        <dbReference type="SAM" id="MobiDB-lite"/>
    </source>
</evidence>
<keyword evidence="6" id="KW-0539">Nucleus</keyword>
<dbReference type="PANTHER" id="PTHR31944">
    <property type="entry name" value="HEME-RESPONSIVE ZINC FINGER TRANSCRIPTION FACTOR HAP1"/>
    <property type="match status" value="1"/>
</dbReference>
<evidence type="ECO:0000256" key="1">
    <source>
        <dbReference type="ARBA" id="ARBA00022723"/>
    </source>
</evidence>
<dbReference type="GO" id="GO:0001228">
    <property type="term" value="F:DNA-binding transcription activator activity, RNA polymerase II-specific"/>
    <property type="evidence" value="ECO:0007669"/>
    <property type="project" value="TreeGrafter"/>
</dbReference>
<dbReference type="GO" id="GO:0005634">
    <property type="term" value="C:nucleus"/>
    <property type="evidence" value="ECO:0007669"/>
    <property type="project" value="TreeGrafter"/>
</dbReference>
<dbReference type="GO" id="GO:0008270">
    <property type="term" value="F:zinc ion binding"/>
    <property type="evidence" value="ECO:0007669"/>
    <property type="project" value="InterPro"/>
</dbReference>
<evidence type="ECO:0000313" key="9">
    <source>
        <dbReference type="EMBL" id="KIO30223.1"/>
    </source>
</evidence>
<keyword evidence="2" id="KW-0862">Zinc</keyword>
<dbReference type="HOGENOM" id="CLU_2265699_0_0_1"/>
<dbReference type="InterPro" id="IPR001138">
    <property type="entry name" value="Zn2Cys6_DnaBD"/>
</dbReference>
<keyword evidence="1" id="KW-0479">Metal-binding</keyword>
<dbReference type="Pfam" id="PF00172">
    <property type="entry name" value="Zn_clus"/>
    <property type="match status" value="1"/>
</dbReference>
<organism evidence="9 10">
    <name type="scientific">Tulasnella calospora MUT 4182</name>
    <dbReference type="NCBI Taxonomy" id="1051891"/>
    <lineage>
        <taxon>Eukaryota</taxon>
        <taxon>Fungi</taxon>
        <taxon>Dikarya</taxon>
        <taxon>Basidiomycota</taxon>
        <taxon>Agaricomycotina</taxon>
        <taxon>Agaricomycetes</taxon>
        <taxon>Cantharellales</taxon>
        <taxon>Tulasnellaceae</taxon>
        <taxon>Tulasnella</taxon>
    </lineage>
</organism>
<evidence type="ECO:0000256" key="5">
    <source>
        <dbReference type="ARBA" id="ARBA00023163"/>
    </source>
</evidence>
<evidence type="ECO:0000259" key="8">
    <source>
        <dbReference type="PROSITE" id="PS50048"/>
    </source>
</evidence>
<dbReference type="Gene3D" id="4.10.240.10">
    <property type="entry name" value="Zn(2)-C6 fungal-type DNA-binding domain"/>
    <property type="match status" value="1"/>
</dbReference>
<evidence type="ECO:0000256" key="6">
    <source>
        <dbReference type="ARBA" id="ARBA00023242"/>
    </source>
</evidence>
<keyword evidence="5" id="KW-0804">Transcription</keyword>
<keyword evidence="10" id="KW-1185">Reference proteome</keyword>
<dbReference type="CDD" id="cd00067">
    <property type="entry name" value="GAL4"/>
    <property type="match status" value="1"/>
</dbReference>
<keyword evidence="3" id="KW-0805">Transcription regulation</keyword>
<dbReference type="OrthoDB" id="6780543at2759"/>
<proteinExistence type="predicted"/>